<organism evidence="2 3">
    <name type="scientific">Corymbia citriodora subsp. variegata</name>
    <dbReference type="NCBI Taxonomy" id="360336"/>
    <lineage>
        <taxon>Eukaryota</taxon>
        <taxon>Viridiplantae</taxon>
        <taxon>Streptophyta</taxon>
        <taxon>Embryophyta</taxon>
        <taxon>Tracheophyta</taxon>
        <taxon>Spermatophyta</taxon>
        <taxon>Magnoliopsida</taxon>
        <taxon>eudicotyledons</taxon>
        <taxon>Gunneridae</taxon>
        <taxon>Pentapetalae</taxon>
        <taxon>rosids</taxon>
        <taxon>malvids</taxon>
        <taxon>Myrtales</taxon>
        <taxon>Myrtaceae</taxon>
        <taxon>Myrtoideae</taxon>
        <taxon>Eucalypteae</taxon>
        <taxon>Corymbia</taxon>
    </lineage>
</organism>
<accession>A0A8T0CZL8</accession>
<feature type="compositionally biased region" description="Low complexity" evidence="1">
    <location>
        <begin position="54"/>
        <end position="80"/>
    </location>
</feature>
<gene>
    <name evidence="2" type="ORF">BT93_L3726</name>
</gene>
<dbReference type="Gramene" id="rna-gnl|WGS:JABURB|Cocit.L3726.1">
    <property type="protein sequence ID" value="cds-KAF7851545.1"/>
    <property type="gene ID" value="gene-BT93_L3726"/>
</dbReference>
<evidence type="ECO:0000256" key="1">
    <source>
        <dbReference type="SAM" id="MobiDB-lite"/>
    </source>
</evidence>
<comment type="caution">
    <text evidence="2">The sequence shown here is derived from an EMBL/GenBank/DDBJ whole genome shotgun (WGS) entry which is preliminary data.</text>
</comment>
<feature type="compositionally biased region" description="Basic and acidic residues" evidence="1">
    <location>
        <begin position="91"/>
        <end position="105"/>
    </location>
</feature>
<name>A0A8T0CZL8_CORYI</name>
<reference evidence="2" key="1">
    <citation type="submission" date="2020-05" db="EMBL/GenBank/DDBJ databases">
        <title>WGS assembly of Corymbia citriodora subspecies variegata.</title>
        <authorList>
            <person name="Barry K."/>
            <person name="Hundley H."/>
            <person name="Shu S."/>
            <person name="Jenkins J."/>
            <person name="Grimwood J."/>
            <person name="Baten A."/>
        </authorList>
    </citation>
    <scope>NUCLEOTIDE SEQUENCE</scope>
    <source>
        <strain evidence="2">CV2-018</strain>
    </source>
</reference>
<evidence type="ECO:0000313" key="3">
    <source>
        <dbReference type="Proteomes" id="UP000806378"/>
    </source>
</evidence>
<sequence length="204" mass="21665">MTRRSHGHLRGVGTDDVVAGSWLEARYPCSQGENRRRRGAASSSGPAGGGSPVGWGRRTTVQGGGQRPRQQQQQLLWPTRIEQGRERRKGGRLDRGRTAGRRPTDRGAAATEQRAAGGGSNGEIGATARSRRGHGSHGRARRRPTSREAGLVPSTGRRAANGDRNRGSSAMATANGGRERERQKQAATDSSSRPADGGSLASWQ</sequence>
<protein>
    <submittedName>
        <fullName evidence="2">Uncharacterized protein</fullName>
    </submittedName>
</protein>
<feature type="compositionally biased region" description="Basic residues" evidence="1">
    <location>
        <begin position="129"/>
        <end position="144"/>
    </location>
</feature>
<dbReference type="Proteomes" id="UP000806378">
    <property type="component" value="Unassembled WGS sequence"/>
</dbReference>
<dbReference type="AlphaFoldDB" id="A0A8T0CZL8"/>
<keyword evidence="3" id="KW-1185">Reference proteome</keyword>
<dbReference type="EMBL" id="MU089535">
    <property type="protein sequence ID" value="KAF7851545.1"/>
    <property type="molecule type" value="Genomic_DNA"/>
</dbReference>
<feature type="region of interest" description="Disordered" evidence="1">
    <location>
        <begin position="1"/>
        <end position="204"/>
    </location>
</feature>
<evidence type="ECO:0000313" key="2">
    <source>
        <dbReference type="EMBL" id="KAF7851545.1"/>
    </source>
</evidence>
<proteinExistence type="predicted"/>